<dbReference type="SUPFAM" id="SSF75005">
    <property type="entry name" value="Arabinanase/levansucrase/invertase"/>
    <property type="match status" value="1"/>
</dbReference>
<dbReference type="PANTHER" id="PTHR22925:SF3">
    <property type="entry name" value="GLYCOSYL HYDROLASE FAMILY PROTEIN 43"/>
    <property type="match status" value="1"/>
</dbReference>
<protein>
    <submittedName>
        <fullName evidence="6">Family 43 glycosylhydrolase</fullName>
    </submittedName>
</protein>
<dbReference type="Gene3D" id="2.115.10.20">
    <property type="entry name" value="Glycosyl hydrolase domain, family 43"/>
    <property type="match status" value="1"/>
</dbReference>
<feature type="domain" description="F5/8 type C" evidence="5">
    <location>
        <begin position="501"/>
        <end position="658"/>
    </location>
</feature>
<keyword evidence="7" id="KW-1185">Reference proteome</keyword>
<comment type="caution">
    <text evidence="6">The sequence shown here is derived from an EMBL/GenBank/DDBJ whole genome shotgun (WGS) entry which is preliminary data.</text>
</comment>
<comment type="similarity">
    <text evidence="1">Belongs to the glycosyl hydrolase 43 family.</text>
</comment>
<dbReference type="PANTHER" id="PTHR22925">
    <property type="entry name" value="GLYCOSYL HYDROLASE 43 FAMILY MEMBER"/>
    <property type="match status" value="1"/>
</dbReference>
<dbReference type="Pfam" id="PF00754">
    <property type="entry name" value="F5_F8_type_C"/>
    <property type="match status" value="1"/>
</dbReference>
<keyword evidence="3" id="KW-0326">Glycosidase</keyword>
<proteinExistence type="inferred from homology"/>
<feature type="signal peptide" evidence="4">
    <location>
        <begin position="1"/>
        <end position="18"/>
    </location>
</feature>
<dbReference type="Proteomes" id="UP001595912">
    <property type="component" value="Unassembled WGS sequence"/>
</dbReference>
<dbReference type="Gene3D" id="2.60.120.260">
    <property type="entry name" value="Galactose-binding domain-like"/>
    <property type="match status" value="1"/>
</dbReference>
<dbReference type="InterPro" id="IPR023296">
    <property type="entry name" value="Glyco_hydro_beta-prop_sf"/>
</dbReference>
<dbReference type="Pfam" id="PF04616">
    <property type="entry name" value="Glyco_hydro_43"/>
    <property type="match status" value="1"/>
</dbReference>
<dbReference type="SUPFAM" id="SSF49785">
    <property type="entry name" value="Galactose-binding domain-like"/>
    <property type="match status" value="1"/>
</dbReference>
<evidence type="ECO:0000256" key="1">
    <source>
        <dbReference type="ARBA" id="ARBA00009865"/>
    </source>
</evidence>
<evidence type="ECO:0000313" key="7">
    <source>
        <dbReference type="Proteomes" id="UP001595912"/>
    </source>
</evidence>
<name>A0ABV9WDJ9_9ACTN</name>
<dbReference type="InterPro" id="IPR008979">
    <property type="entry name" value="Galactose-bd-like_sf"/>
</dbReference>
<dbReference type="PROSITE" id="PS50022">
    <property type="entry name" value="FA58C_3"/>
    <property type="match status" value="1"/>
</dbReference>
<evidence type="ECO:0000256" key="3">
    <source>
        <dbReference type="ARBA" id="ARBA00023295"/>
    </source>
</evidence>
<dbReference type="InterPro" id="IPR000421">
    <property type="entry name" value="FA58C"/>
</dbReference>
<dbReference type="CDD" id="cd18824">
    <property type="entry name" value="GH43_CtGH43-like"/>
    <property type="match status" value="1"/>
</dbReference>
<dbReference type="InterPro" id="IPR006710">
    <property type="entry name" value="Glyco_hydro_43"/>
</dbReference>
<reference evidence="7" key="1">
    <citation type="journal article" date="2019" name="Int. J. Syst. Evol. Microbiol.">
        <title>The Global Catalogue of Microorganisms (GCM) 10K type strain sequencing project: providing services to taxonomists for standard genome sequencing and annotation.</title>
        <authorList>
            <consortium name="The Broad Institute Genomics Platform"/>
            <consortium name="The Broad Institute Genome Sequencing Center for Infectious Disease"/>
            <person name="Wu L."/>
            <person name="Ma J."/>
        </authorList>
    </citation>
    <scope>NUCLEOTIDE SEQUENCE [LARGE SCALE GENOMIC DNA]</scope>
    <source>
        <strain evidence="7">CGMCC 4.7152</strain>
    </source>
</reference>
<keyword evidence="4" id="KW-0732">Signal</keyword>
<accession>A0ABV9WDJ9</accession>
<gene>
    <name evidence="6" type="ORF">ACFPIJ_54505</name>
</gene>
<organism evidence="6 7">
    <name type="scientific">Dactylosporangium cerinum</name>
    <dbReference type="NCBI Taxonomy" id="1434730"/>
    <lineage>
        <taxon>Bacteria</taxon>
        <taxon>Bacillati</taxon>
        <taxon>Actinomycetota</taxon>
        <taxon>Actinomycetes</taxon>
        <taxon>Micromonosporales</taxon>
        <taxon>Micromonosporaceae</taxon>
        <taxon>Dactylosporangium</taxon>
    </lineage>
</organism>
<evidence type="ECO:0000256" key="2">
    <source>
        <dbReference type="ARBA" id="ARBA00022801"/>
    </source>
</evidence>
<sequence>MRKVLALLVFATAILVGAQPAAASYATTVTNFDAAGNQVTRFDTAGNAVDAHDGDLLAAGGSYYLYGTSYDCGFGWQQGGTPFCGFKVYSSTDLVHWTDRGALFDATTSTWQSRCNGNTFGCYRPHVVYNAATARYVLWINTYDIGVGYHVFTSTTPTGPFTEQAIPTLAVNNGIPPGVNNGDHDVFVDNDGTGYLAYTDWRTGGDIVVERLNSAYTSGTGTYVRLGQSATEAPALFRRGSGYYLAYSDPNCGYCTTGTSVKRASSPLGPWSAGTKLTTGSCGGQPSFVADIEGTYVYGSDLWSNGAPNEALANFFWAPLGFAGDGSVNAIGCPATASITLTSGAAGTQVHPADLDQDGGVSGYRTYCDVGGNVQRSQSFVASRTGTLSAVSYTTFQRGYPNAGLRIAVHTADSAFRPTGGALFSTVVPAPAVGWSPRNITVHPGLSVSAGTRYAIVVSSSTTTGCYGLQYHDGAPYPGGGEAYSSNNGASFGAESNRTVKFQTSIGTTNPALTATATASSSFEGCCGWRLTALTDGQDASTPASMGWSSTNSLNVNHTEWVSVDLGGVKAISRVTLLPRSDAGNAGEGFPADFTVQSSVDGATWTVLAARTGYPKPAATAQHFDFGTQTARYVRVVGTGLRNTNPNDPLYRMQLAELKVA</sequence>
<evidence type="ECO:0000313" key="6">
    <source>
        <dbReference type="EMBL" id="MFC5006810.1"/>
    </source>
</evidence>
<dbReference type="EMBL" id="JBHSIU010000110">
    <property type="protein sequence ID" value="MFC5006810.1"/>
    <property type="molecule type" value="Genomic_DNA"/>
</dbReference>
<evidence type="ECO:0000256" key="4">
    <source>
        <dbReference type="SAM" id="SignalP"/>
    </source>
</evidence>
<keyword evidence="2" id="KW-0378">Hydrolase</keyword>
<feature type="chain" id="PRO_5045417339" evidence="4">
    <location>
        <begin position="19"/>
        <end position="661"/>
    </location>
</feature>
<dbReference type="RefSeq" id="WP_380127475.1">
    <property type="nucleotide sequence ID" value="NZ_JBHSIU010000110.1"/>
</dbReference>
<evidence type="ECO:0000259" key="5">
    <source>
        <dbReference type="PROSITE" id="PS50022"/>
    </source>
</evidence>